<organism evidence="2 3">
    <name type="scientific">Schistosoma margrebowiei</name>
    <dbReference type="NCBI Taxonomy" id="48269"/>
    <lineage>
        <taxon>Eukaryota</taxon>
        <taxon>Metazoa</taxon>
        <taxon>Spiralia</taxon>
        <taxon>Lophotrochozoa</taxon>
        <taxon>Platyhelminthes</taxon>
        <taxon>Trematoda</taxon>
        <taxon>Digenea</taxon>
        <taxon>Strigeidida</taxon>
        <taxon>Schistosomatoidea</taxon>
        <taxon>Schistosomatidae</taxon>
        <taxon>Schistosoma</taxon>
    </lineage>
</organism>
<feature type="region of interest" description="Disordered" evidence="1">
    <location>
        <begin position="54"/>
        <end position="74"/>
    </location>
</feature>
<dbReference type="STRING" id="48269.A0A183M5P2"/>
<dbReference type="Proteomes" id="UP000277204">
    <property type="component" value="Unassembled WGS sequence"/>
</dbReference>
<accession>A0A183M5P2</accession>
<gene>
    <name evidence="2" type="ORF">SMRZ_LOCUS11367</name>
</gene>
<keyword evidence="3" id="KW-1185">Reference proteome</keyword>
<evidence type="ECO:0000256" key="1">
    <source>
        <dbReference type="SAM" id="MobiDB-lite"/>
    </source>
</evidence>
<dbReference type="AlphaFoldDB" id="A0A183M5P2"/>
<protein>
    <submittedName>
        <fullName evidence="2">Uncharacterized protein</fullName>
    </submittedName>
</protein>
<sequence length="330" mass="37068">MVEPTETYVPANIARLSHHDRQARPPRQACEILTNDISEILDGIIELTESTIDQHTPNESHNNGSNNNNNHNNHMLESNQIKSILIPSSFSSPLPSSSLIINDHSLTEINNNNDQSCNDMLIVGNNSSELYQINHNLTDHYSNVHDHDGTNHLSSSMSIINESSIINGHNSSQLFDNNNHNNSVNDLNEIFSSSLKLSPPILLSTPHSSPITKITKSNDAIQVDSSTTKRRRLDLLLNFFHYSNQPVNPLSASFVSRLLIHLTLHRGNIIIPYLRSSKEFLDQLFLSLDSSSVADLIIQLSQQETKQQHMIFEVSIEVFYSVQIILIVNK</sequence>
<proteinExistence type="predicted"/>
<feature type="compositionally biased region" description="Low complexity" evidence="1">
    <location>
        <begin position="59"/>
        <end position="74"/>
    </location>
</feature>
<evidence type="ECO:0000313" key="2">
    <source>
        <dbReference type="EMBL" id="VDO94997.1"/>
    </source>
</evidence>
<dbReference type="EMBL" id="UZAI01006350">
    <property type="protein sequence ID" value="VDO94997.1"/>
    <property type="molecule type" value="Genomic_DNA"/>
</dbReference>
<evidence type="ECO:0000313" key="3">
    <source>
        <dbReference type="Proteomes" id="UP000277204"/>
    </source>
</evidence>
<name>A0A183M5P2_9TREM</name>
<reference evidence="2 3" key="1">
    <citation type="submission" date="2018-11" db="EMBL/GenBank/DDBJ databases">
        <authorList>
            <consortium name="Pathogen Informatics"/>
        </authorList>
    </citation>
    <scope>NUCLEOTIDE SEQUENCE [LARGE SCALE GENOMIC DNA]</scope>
    <source>
        <strain evidence="2 3">Zambia</strain>
    </source>
</reference>